<gene>
    <name evidence="2" type="ORF">AXF14_02545</name>
</gene>
<dbReference type="EMBL" id="CP014228">
    <property type="protein sequence ID" value="AMD86681.1"/>
    <property type="molecule type" value="Genomic_DNA"/>
</dbReference>
<dbReference type="AlphaFoldDB" id="A0A0X8JDP9"/>
<dbReference type="InterPro" id="IPR036388">
    <property type="entry name" value="WH-like_DNA-bd_sf"/>
</dbReference>
<dbReference type="SMART" id="SM00347">
    <property type="entry name" value="HTH_MARR"/>
    <property type="match status" value="1"/>
</dbReference>
<evidence type="ECO:0000313" key="2">
    <source>
        <dbReference type="EMBL" id="AMD86681.1"/>
    </source>
</evidence>
<dbReference type="GO" id="GO:0003700">
    <property type="term" value="F:DNA-binding transcription factor activity"/>
    <property type="evidence" value="ECO:0007669"/>
    <property type="project" value="InterPro"/>
</dbReference>
<dbReference type="PANTHER" id="PTHR33164">
    <property type="entry name" value="TRANSCRIPTIONAL REGULATOR, MARR FAMILY"/>
    <property type="match status" value="1"/>
</dbReference>
<proteinExistence type="predicted"/>
<dbReference type="SUPFAM" id="SSF46785">
    <property type="entry name" value="Winged helix' DNA-binding domain"/>
    <property type="match status" value="1"/>
</dbReference>
<reference evidence="3" key="1">
    <citation type="submission" date="2016-02" db="EMBL/GenBank/DDBJ databases">
        <authorList>
            <person name="Holder M.E."/>
            <person name="Ajami N.J."/>
            <person name="Petrosino J.F."/>
        </authorList>
    </citation>
    <scope>NUCLEOTIDE SEQUENCE [LARGE SCALE GENOMIC DNA]</scope>
    <source>
        <strain evidence="3">CCUG 36733</strain>
    </source>
</reference>
<dbReference type="PROSITE" id="PS50995">
    <property type="entry name" value="HTH_MARR_2"/>
    <property type="match status" value="1"/>
</dbReference>
<evidence type="ECO:0000313" key="3">
    <source>
        <dbReference type="Proteomes" id="UP000065220"/>
    </source>
</evidence>
<sequence length="154" mass="16300">MAQGEGLAVPGDDESAARDYELWSLLKEAFHAVERDVVAAASTAADVTDTEIAVLVRLDVAGTSLRSSALAGALGWERSRVSHLLARMESRGLVRRESGAGAVAVHLTGEGARRLGAARPARLRAVRRRLVEPVGDDGAEDLARLLRRVVAAGR</sequence>
<name>A0A0X8JDP9_ACTRD</name>
<protein>
    <recommendedName>
        <fullName evidence="1">HTH marR-type domain-containing protein</fullName>
    </recommendedName>
</protein>
<accession>A0A0X8JDP9</accession>
<feature type="domain" description="HTH marR-type" evidence="1">
    <location>
        <begin position="19"/>
        <end position="151"/>
    </location>
</feature>
<dbReference type="KEGG" id="ard:AXF14_02545"/>
<dbReference type="Proteomes" id="UP000065220">
    <property type="component" value="Chromosome"/>
</dbReference>
<dbReference type="Pfam" id="PF12802">
    <property type="entry name" value="MarR_2"/>
    <property type="match status" value="1"/>
</dbReference>
<evidence type="ECO:0000259" key="1">
    <source>
        <dbReference type="PROSITE" id="PS50995"/>
    </source>
</evidence>
<dbReference type="PANTHER" id="PTHR33164:SF99">
    <property type="entry name" value="MARR FAMILY REGULATORY PROTEIN"/>
    <property type="match status" value="1"/>
</dbReference>
<dbReference type="InterPro" id="IPR036390">
    <property type="entry name" value="WH_DNA-bd_sf"/>
</dbReference>
<organism evidence="2 3">
    <name type="scientific">Actinomyces radicidentis</name>
    <dbReference type="NCBI Taxonomy" id="111015"/>
    <lineage>
        <taxon>Bacteria</taxon>
        <taxon>Bacillati</taxon>
        <taxon>Actinomycetota</taxon>
        <taxon>Actinomycetes</taxon>
        <taxon>Actinomycetales</taxon>
        <taxon>Actinomycetaceae</taxon>
        <taxon>Actinomyces</taxon>
    </lineage>
</organism>
<keyword evidence="3" id="KW-1185">Reference proteome</keyword>
<dbReference type="Gene3D" id="1.10.10.10">
    <property type="entry name" value="Winged helix-like DNA-binding domain superfamily/Winged helix DNA-binding domain"/>
    <property type="match status" value="1"/>
</dbReference>
<dbReference type="InterPro" id="IPR039422">
    <property type="entry name" value="MarR/SlyA-like"/>
</dbReference>
<dbReference type="InterPro" id="IPR000835">
    <property type="entry name" value="HTH_MarR-typ"/>
</dbReference>
<dbReference type="GO" id="GO:0006950">
    <property type="term" value="P:response to stress"/>
    <property type="evidence" value="ECO:0007669"/>
    <property type="project" value="TreeGrafter"/>
</dbReference>
<dbReference type="RefSeq" id="WP_067940551.1">
    <property type="nucleotide sequence ID" value="NZ_CP014228.1"/>
</dbReference>